<gene>
    <name evidence="8" type="primary">sigW_6</name>
    <name evidence="8" type="ORF">Pan14r_51430</name>
</gene>
<evidence type="ECO:0000256" key="2">
    <source>
        <dbReference type="ARBA" id="ARBA00023015"/>
    </source>
</evidence>
<dbReference type="CDD" id="cd06171">
    <property type="entry name" value="Sigma70_r4"/>
    <property type="match status" value="1"/>
</dbReference>
<dbReference type="InterPro" id="IPR013324">
    <property type="entry name" value="RNA_pol_sigma_r3/r4-like"/>
</dbReference>
<evidence type="ECO:0000259" key="6">
    <source>
        <dbReference type="Pfam" id="PF04542"/>
    </source>
</evidence>
<dbReference type="Gene3D" id="1.10.1740.10">
    <property type="match status" value="1"/>
</dbReference>
<dbReference type="RefSeq" id="WP_146440894.1">
    <property type="nucleotide sequence ID" value="NZ_SJPL01000002.1"/>
</dbReference>
<keyword evidence="9" id="KW-1185">Reference proteome</keyword>
<dbReference type="Proteomes" id="UP000317238">
    <property type="component" value="Unassembled WGS sequence"/>
</dbReference>
<accession>A0A5C5XQW0</accession>
<evidence type="ECO:0000256" key="3">
    <source>
        <dbReference type="ARBA" id="ARBA00023082"/>
    </source>
</evidence>
<dbReference type="InterPro" id="IPR007627">
    <property type="entry name" value="RNA_pol_sigma70_r2"/>
</dbReference>
<dbReference type="InterPro" id="IPR013249">
    <property type="entry name" value="RNA_pol_sigma70_r4_t2"/>
</dbReference>
<feature type="domain" description="RNA polymerase sigma-70 region 2" evidence="6">
    <location>
        <begin position="37"/>
        <end position="99"/>
    </location>
</feature>
<feature type="region of interest" description="Disordered" evidence="5">
    <location>
        <begin position="214"/>
        <end position="236"/>
    </location>
</feature>
<dbReference type="GO" id="GO:0006352">
    <property type="term" value="P:DNA-templated transcription initiation"/>
    <property type="evidence" value="ECO:0007669"/>
    <property type="project" value="InterPro"/>
</dbReference>
<feature type="domain" description="RNA polymerase sigma factor 70 region 4 type 2" evidence="7">
    <location>
        <begin position="132"/>
        <end position="182"/>
    </location>
</feature>
<dbReference type="EMBL" id="SJPL01000002">
    <property type="protein sequence ID" value="TWT65596.1"/>
    <property type="molecule type" value="Genomic_DNA"/>
</dbReference>
<keyword evidence="2" id="KW-0805">Transcription regulation</keyword>
<evidence type="ECO:0000256" key="4">
    <source>
        <dbReference type="ARBA" id="ARBA00023163"/>
    </source>
</evidence>
<sequence length="752" mass="81494">MSTIETGTSPVRFDDLTDADLLDAWVSDRNHQAMDALFHRYAAVVYQVCLRHCRSHCDAEDAMQMTFFYLAKSAGSIRKPEYLPGWLHRVAQRSSLATMKSHSDRPLDDADVPSRPDDPFQRLTRRHEALVLDEELSDLPARYRTALVLHLMDRHSIAAIADRMQTTTGSVRGWIQRGKQRLAKRLRHRGVVPVVAMATVTSWARDAAAVTAERTLNSPPVAPPDWDHPPSESDFSSLETLLQSGQSIMTSTLIKTSALAALATVALGLTTLSVGQPAHDGTSTSIQGLPPSNQIPVALAQGDDADQGMEMEDAYGMGMEGGYGAMQEEDDGMGGMGGMMGGYESSIKRRKPGSLAGTTTYRPPSTVVDLSSEDSPLVVQIRQALDRSIDWNGLDSLKNLPRFLGQEINVPVLLDDNGLGIAGVSPDHALRRPESSQDHVRTGLRVILRPLGLRAEIQDDGLVITADMNQLTRQGIATDRWLDTSGEQADRLDQILDSKITVQYIDTPVQEVAMDLARELGFPIVLDLRAMEELGLSSDMPVTFMGKDLSARSVLSAMLKPLDMTYTYADETLTLTTVDANPERLRIYYLEGLGINPGDPSGLIELIQATIEPEHWESMGGTGTIVPLPSSGALGRPGLVVNAPDSIHHRIEQMLAGLRRSDQPAALPNSPMIDDTAATRPTPRPQADPSQSDAPPADTTQGARARRPQPKPDPFGNDSGADDPFGPNHANNDPFGGPAGQNDPFGSNPFGN</sequence>
<dbReference type="InterPro" id="IPR036388">
    <property type="entry name" value="WH-like_DNA-bd_sf"/>
</dbReference>
<organism evidence="8 9">
    <name type="scientific">Crateriforma conspicua</name>
    <dbReference type="NCBI Taxonomy" id="2527996"/>
    <lineage>
        <taxon>Bacteria</taxon>
        <taxon>Pseudomonadati</taxon>
        <taxon>Planctomycetota</taxon>
        <taxon>Planctomycetia</taxon>
        <taxon>Planctomycetales</taxon>
        <taxon>Planctomycetaceae</taxon>
        <taxon>Crateriforma</taxon>
    </lineage>
</organism>
<feature type="region of interest" description="Disordered" evidence="5">
    <location>
        <begin position="350"/>
        <end position="370"/>
    </location>
</feature>
<dbReference type="Pfam" id="PF08281">
    <property type="entry name" value="Sigma70_r4_2"/>
    <property type="match status" value="1"/>
</dbReference>
<feature type="compositionally biased region" description="Polar residues" evidence="5">
    <location>
        <begin position="688"/>
        <end position="702"/>
    </location>
</feature>
<protein>
    <submittedName>
        <fullName evidence="8">ECF RNA polymerase sigma factor SigW</fullName>
    </submittedName>
</protein>
<feature type="compositionally biased region" description="Basic and acidic residues" evidence="5">
    <location>
        <begin position="101"/>
        <end position="116"/>
    </location>
</feature>
<evidence type="ECO:0000259" key="7">
    <source>
        <dbReference type="Pfam" id="PF08281"/>
    </source>
</evidence>
<feature type="region of interest" description="Disordered" evidence="5">
    <location>
        <begin position="662"/>
        <end position="752"/>
    </location>
</feature>
<feature type="region of interest" description="Disordered" evidence="5">
    <location>
        <begin position="97"/>
        <end position="116"/>
    </location>
</feature>
<dbReference type="InterPro" id="IPR013325">
    <property type="entry name" value="RNA_pol_sigma_r2"/>
</dbReference>
<dbReference type="Pfam" id="PF04542">
    <property type="entry name" value="Sigma70_r2"/>
    <property type="match status" value="1"/>
</dbReference>
<dbReference type="Gene3D" id="1.10.10.10">
    <property type="entry name" value="Winged helix-like DNA-binding domain superfamily/Winged helix DNA-binding domain"/>
    <property type="match status" value="1"/>
</dbReference>
<evidence type="ECO:0000313" key="8">
    <source>
        <dbReference type="EMBL" id="TWT65596.1"/>
    </source>
</evidence>
<evidence type="ECO:0000256" key="5">
    <source>
        <dbReference type="SAM" id="MobiDB-lite"/>
    </source>
</evidence>
<comment type="caution">
    <text evidence="8">The sequence shown here is derived from an EMBL/GenBank/DDBJ whole genome shotgun (WGS) entry which is preliminary data.</text>
</comment>
<dbReference type="PANTHER" id="PTHR43133">
    <property type="entry name" value="RNA POLYMERASE ECF-TYPE SIGMA FACTO"/>
    <property type="match status" value="1"/>
</dbReference>
<keyword evidence="4" id="KW-0804">Transcription</keyword>
<dbReference type="AlphaFoldDB" id="A0A5C5XQW0"/>
<dbReference type="OrthoDB" id="291047at2"/>
<dbReference type="SUPFAM" id="SSF88946">
    <property type="entry name" value="Sigma2 domain of RNA polymerase sigma factors"/>
    <property type="match status" value="1"/>
</dbReference>
<evidence type="ECO:0000256" key="1">
    <source>
        <dbReference type="ARBA" id="ARBA00010641"/>
    </source>
</evidence>
<comment type="similarity">
    <text evidence="1">Belongs to the sigma-70 factor family. ECF subfamily.</text>
</comment>
<dbReference type="InterPro" id="IPR039425">
    <property type="entry name" value="RNA_pol_sigma-70-like"/>
</dbReference>
<evidence type="ECO:0000313" key="9">
    <source>
        <dbReference type="Proteomes" id="UP000317238"/>
    </source>
</evidence>
<dbReference type="NCBIfam" id="TIGR02937">
    <property type="entry name" value="sigma70-ECF"/>
    <property type="match status" value="1"/>
</dbReference>
<dbReference type="GO" id="GO:0016987">
    <property type="term" value="F:sigma factor activity"/>
    <property type="evidence" value="ECO:0007669"/>
    <property type="project" value="UniProtKB-KW"/>
</dbReference>
<keyword evidence="3" id="KW-0731">Sigma factor</keyword>
<dbReference type="GO" id="GO:0003677">
    <property type="term" value="F:DNA binding"/>
    <property type="evidence" value="ECO:0007669"/>
    <property type="project" value="InterPro"/>
</dbReference>
<name>A0A5C5XQW0_9PLAN</name>
<dbReference type="SUPFAM" id="SSF88659">
    <property type="entry name" value="Sigma3 and sigma4 domains of RNA polymerase sigma factors"/>
    <property type="match status" value="1"/>
</dbReference>
<proteinExistence type="inferred from homology"/>
<reference evidence="8 9" key="1">
    <citation type="submission" date="2019-02" db="EMBL/GenBank/DDBJ databases">
        <title>Deep-cultivation of Planctomycetes and their phenomic and genomic characterization uncovers novel biology.</title>
        <authorList>
            <person name="Wiegand S."/>
            <person name="Jogler M."/>
            <person name="Boedeker C."/>
            <person name="Pinto D."/>
            <person name="Vollmers J."/>
            <person name="Rivas-Marin E."/>
            <person name="Kohn T."/>
            <person name="Peeters S.H."/>
            <person name="Heuer A."/>
            <person name="Rast P."/>
            <person name="Oberbeckmann S."/>
            <person name="Bunk B."/>
            <person name="Jeske O."/>
            <person name="Meyerdierks A."/>
            <person name="Storesund J.E."/>
            <person name="Kallscheuer N."/>
            <person name="Luecker S."/>
            <person name="Lage O.M."/>
            <person name="Pohl T."/>
            <person name="Merkel B.J."/>
            <person name="Hornburger P."/>
            <person name="Mueller R.-W."/>
            <person name="Bruemmer F."/>
            <person name="Labrenz M."/>
            <person name="Spormann A.M."/>
            <person name="Op Den Camp H."/>
            <person name="Overmann J."/>
            <person name="Amann R."/>
            <person name="Jetten M.S.M."/>
            <person name="Mascher T."/>
            <person name="Medema M.H."/>
            <person name="Devos D.P."/>
            <person name="Kaster A.-K."/>
            <person name="Ovreas L."/>
            <person name="Rohde M."/>
            <person name="Galperin M.Y."/>
            <person name="Jogler C."/>
        </authorList>
    </citation>
    <scope>NUCLEOTIDE SEQUENCE [LARGE SCALE GENOMIC DNA]</scope>
    <source>
        <strain evidence="8 9">Pan14r</strain>
    </source>
</reference>
<dbReference type="InterPro" id="IPR014284">
    <property type="entry name" value="RNA_pol_sigma-70_dom"/>
</dbReference>
<dbReference type="PANTHER" id="PTHR43133:SF51">
    <property type="entry name" value="RNA POLYMERASE SIGMA FACTOR"/>
    <property type="match status" value="1"/>
</dbReference>